<dbReference type="FunFam" id="2.40.10.10:FF:000002">
    <property type="entry name" value="Transmembrane protease serine"/>
    <property type="match status" value="1"/>
</dbReference>
<feature type="non-terminal residue" evidence="8">
    <location>
        <position position="1"/>
    </location>
</feature>
<organism evidence="8 9">
    <name type="scientific">Crypturellus soui</name>
    <dbReference type="NCBI Taxonomy" id="458187"/>
    <lineage>
        <taxon>Eukaryota</taxon>
        <taxon>Metazoa</taxon>
        <taxon>Chordata</taxon>
        <taxon>Craniata</taxon>
        <taxon>Vertebrata</taxon>
        <taxon>Euteleostomi</taxon>
        <taxon>Archelosauria</taxon>
        <taxon>Archosauria</taxon>
        <taxon>Dinosauria</taxon>
        <taxon>Saurischia</taxon>
        <taxon>Theropoda</taxon>
        <taxon>Coelurosauria</taxon>
        <taxon>Aves</taxon>
        <taxon>Palaeognathae</taxon>
        <taxon>Tinamiformes</taxon>
        <taxon>Tinamidae</taxon>
        <taxon>Crypturellus</taxon>
    </lineage>
</organism>
<dbReference type="InterPro" id="IPR001254">
    <property type="entry name" value="Trypsin_dom"/>
</dbReference>
<dbReference type="PRINTS" id="PR00722">
    <property type="entry name" value="CHYMOTRYPSIN"/>
</dbReference>
<dbReference type="SMART" id="SM00020">
    <property type="entry name" value="Tryp_SPc"/>
    <property type="match status" value="1"/>
</dbReference>
<accession>A0A7K4KXA9</accession>
<dbReference type="EMBL" id="VWPX01019621">
    <property type="protein sequence ID" value="NWI20932.1"/>
    <property type="molecule type" value="Genomic_DNA"/>
</dbReference>
<dbReference type="PANTHER" id="PTHR24271">
    <property type="entry name" value="KALLIKREIN-RELATED"/>
    <property type="match status" value="1"/>
</dbReference>
<keyword evidence="1 6" id="KW-0645">Protease</keyword>
<evidence type="ECO:0000256" key="6">
    <source>
        <dbReference type="RuleBase" id="RU363034"/>
    </source>
</evidence>
<dbReference type="CDD" id="cd00190">
    <property type="entry name" value="Tryp_SPc"/>
    <property type="match status" value="1"/>
</dbReference>
<feature type="domain" description="Peptidase S1" evidence="7">
    <location>
        <begin position="3"/>
        <end position="236"/>
    </location>
</feature>
<keyword evidence="4" id="KW-1015">Disulfide bond</keyword>
<dbReference type="InterPro" id="IPR009003">
    <property type="entry name" value="Peptidase_S1_PA"/>
</dbReference>
<dbReference type="PROSITE" id="PS50240">
    <property type="entry name" value="TRYPSIN_DOM"/>
    <property type="match status" value="1"/>
</dbReference>
<evidence type="ECO:0000259" key="7">
    <source>
        <dbReference type="PROSITE" id="PS50240"/>
    </source>
</evidence>
<feature type="non-terminal residue" evidence="8">
    <location>
        <position position="237"/>
    </location>
</feature>
<dbReference type="GO" id="GO:0006508">
    <property type="term" value="P:proteolysis"/>
    <property type="evidence" value="ECO:0007669"/>
    <property type="project" value="UniProtKB-KW"/>
</dbReference>
<dbReference type="InterPro" id="IPR018114">
    <property type="entry name" value="TRYPSIN_HIS"/>
</dbReference>
<dbReference type="Proteomes" id="UP000545332">
    <property type="component" value="Unassembled WGS sequence"/>
</dbReference>
<sequence length="237" mass="25904">GQIVGGHEARPHSRPYMAYLKIEPFACGGFLIAPSWVMTAAHCALGNITVVLGAHNIHEPEPSQQVRGVLEYYPHPDYNPDTLNNDMMLLKARRARGGHEGPGSHLRGWQRCGAHGGSPEPPLALPKTNSDLHAGTGCAVAGWGLIDEDQDTDRLFETKVAIYSRRKCTRFYPELTQGMICAGSFHELKDSSQGDSGGPLVCNNVAEGIVSFGHHNPPGVYTRVANYLPWIRKIMKK</sequence>
<evidence type="ECO:0000256" key="4">
    <source>
        <dbReference type="ARBA" id="ARBA00023157"/>
    </source>
</evidence>
<keyword evidence="3 6" id="KW-0720">Serine protease</keyword>
<keyword evidence="2 6" id="KW-0378">Hydrolase</keyword>
<dbReference type="InterPro" id="IPR043504">
    <property type="entry name" value="Peptidase_S1_PA_chymotrypsin"/>
</dbReference>
<evidence type="ECO:0000256" key="3">
    <source>
        <dbReference type="ARBA" id="ARBA00022825"/>
    </source>
</evidence>
<comment type="caution">
    <text evidence="8">The sequence shown here is derived from an EMBL/GenBank/DDBJ whole genome shotgun (WGS) entry which is preliminary data.</text>
</comment>
<dbReference type="OrthoDB" id="5565075at2759"/>
<dbReference type="FunFam" id="2.40.10.10:FF:000005">
    <property type="entry name" value="Serine protease 37"/>
    <property type="match status" value="1"/>
</dbReference>
<keyword evidence="9" id="KW-1185">Reference proteome</keyword>
<comment type="similarity">
    <text evidence="5">Belongs to the peptidase S1 family. CLIP subfamily.</text>
</comment>
<dbReference type="Pfam" id="PF00089">
    <property type="entry name" value="Trypsin"/>
    <property type="match status" value="1"/>
</dbReference>
<gene>
    <name evidence="8" type="primary">Bdmd1</name>
    <name evidence="8" type="ORF">CRYSOU_R11337</name>
</gene>
<dbReference type="PROSITE" id="PS00135">
    <property type="entry name" value="TRYPSIN_SER"/>
    <property type="match status" value="1"/>
</dbReference>
<dbReference type="SUPFAM" id="SSF50494">
    <property type="entry name" value="Trypsin-like serine proteases"/>
    <property type="match status" value="1"/>
</dbReference>
<evidence type="ECO:0000313" key="9">
    <source>
        <dbReference type="Proteomes" id="UP000545332"/>
    </source>
</evidence>
<evidence type="ECO:0000256" key="1">
    <source>
        <dbReference type="ARBA" id="ARBA00022670"/>
    </source>
</evidence>
<dbReference type="Gene3D" id="2.40.10.10">
    <property type="entry name" value="Trypsin-like serine proteases"/>
    <property type="match status" value="3"/>
</dbReference>
<evidence type="ECO:0000313" key="8">
    <source>
        <dbReference type="EMBL" id="NWI20932.1"/>
    </source>
</evidence>
<dbReference type="AlphaFoldDB" id="A0A7K4KXA9"/>
<dbReference type="GO" id="GO:0004252">
    <property type="term" value="F:serine-type endopeptidase activity"/>
    <property type="evidence" value="ECO:0007669"/>
    <property type="project" value="InterPro"/>
</dbReference>
<dbReference type="InterPro" id="IPR001314">
    <property type="entry name" value="Peptidase_S1A"/>
</dbReference>
<evidence type="ECO:0000256" key="5">
    <source>
        <dbReference type="ARBA" id="ARBA00024195"/>
    </source>
</evidence>
<evidence type="ECO:0000256" key="2">
    <source>
        <dbReference type="ARBA" id="ARBA00022801"/>
    </source>
</evidence>
<dbReference type="InterPro" id="IPR033116">
    <property type="entry name" value="TRYPSIN_SER"/>
</dbReference>
<reference evidence="8 9" key="1">
    <citation type="submission" date="2019-09" db="EMBL/GenBank/DDBJ databases">
        <title>Bird 10,000 Genomes (B10K) Project - Family phase.</title>
        <authorList>
            <person name="Zhang G."/>
        </authorList>
    </citation>
    <scope>NUCLEOTIDE SEQUENCE [LARGE SCALE GENOMIC DNA]</scope>
    <source>
        <strain evidence="8">B10K-MSB-42743</strain>
        <tissue evidence="8">Heart</tissue>
    </source>
</reference>
<dbReference type="PROSITE" id="PS00134">
    <property type="entry name" value="TRYPSIN_HIS"/>
    <property type="match status" value="1"/>
</dbReference>
<name>A0A7K4KXA9_9AVES</name>
<proteinExistence type="inferred from homology"/>
<protein>
    <submittedName>
        <fullName evidence="8">DDN1 protein</fullName>
    </submittedName>
</protein>
<dbReference type="PANTHER" id="PTHR24271:SF90">
    <property type="entry name" value="PEPTIDASE S1 DOMAIN-CONTAINING PROTEIN"/>
    <property type="match status" value="1"/>
</dbReference>